<dbReference type="Pfam" id="PF00172">
    <property type="entry name" value="Zn_clus"/>
    <property type="match status" value="1"/>
</dbReference>
<evidence type="ECO:0000256" key="3">
    <source>
        <dbReference type="ARBA" id="ARBA00023015"/>
    </source>
</evidence>
<dbReference type="SMART" id="SM00906">
    <property type="entry name" value="Fungal_trans"/>
    <property type="match status" value="1"/>
</dbReference>
<dbReference type="CDD" id="cd12148">
    <property type="entry name" value="fungal_TF_MHR"/>
    <property type="match status" value="1"/>
</dbReference>
<evidence type="ECO:0000256" key="7">
    <source>
        <dbReference type="SAM" id="MobiDB-lite"/>
    </source>
</evidence>
<name>A0A318Z9E7_9EURO</name>
<dbReference type="Proteomes" id="UP000248349">
    <property type="component" value="Unassembled WGS sequence"/>
</dbReference>
<evidence type="ECO:0000313" key="10">
    <source>
        <dbReference type="Proteomes" id="UP000248349"/>
    </source>
</evidence>
<gene>
    <name evidence="9" type="ORF">BP01DRAFT_424371</name>
</gene>
<reference evidence="9 10" key="1">
    <citation type="submission" date="2016-12" db="EMBL/GenBank/DDBJ databases">
        <title>The genomes of Aspergillus section Nigri reveals drivers in fungal speciation.</title>
        <authorList>
            <consortium name="DOE Joint Genome Institute"/>
            <person name="Vesth T.C."/>
            <person name="Nybo J."/>
            <person name="Theobald S."/>
            <person name="Brandl J."/>
            <person name="Frisvad J.C."/>
            <person name="Nielsen K.F."/>
            <person name="Lyhne E.K."/>
            <person name="Kogle M.E."/>
            <person name="Kuo A."/>
            <person name="Riley R."/>
            <person name="Clum A."/>
            <person name="Nolan M."/>
            <person name="Lipzen A."/>
            <person name="Salamov A."/>
            <person name="Henrissat B."/>
            <person name="Wiebenga A."/>
            <person name="De Vries R.P."/>
            <person name="Grigoriev I.V."/>
            <person name="Mortensen U.H."/>
            <person name="Andersen M.R."/>
            <person name="Baker S.E."/>
        </authorList>
    </citation>
    <scope>NUCLEOTIDE SEQUENCE [LARGE SCALE GENOMIC DNA]</scope>
    <source>
        <strain evidence="9 10">JOP 1030-1</strain>
    </source>
</reference>
<dbReference type="SMART" id="SM00066">
    <property type="entry name" value="GAL4"/>
    <property type="match status" value="1"/>
</dbReference>
<dbReference type="GO" id="GO:0003677">
    <property type="term" value="F:DNA binding"/>
    <property type="evidence" value="ECO:0007669"/>
    <property type="project" value="UniProtKB-KW"/>
</dbReference>
<keyword evidence="3" id="KW-0805">Transcription regulation</keyword>
<keyword evidence="6" id="KW-0539">Nucleus</keyword>
<dbReference type="InterPro" id="IPR007219">
    <property type="entry name" value="XnlR_reg_dom"/>
</dbReference>
<dbReference type="GO" id="GO:0008270">
    <property type="term" value="F:zinc ion binding"/>
    <property type="evidence" value="ECO:0007669"/>
    <property type="project" value="InterPro"/>
</dbReference>
<dbReference type="GO" id="GO:0006351">
    <property type="term" value="P:DNA-templated transcription"/>
    <property type="evidence" value="ECO:0007669"/>
    <property type="project" value="InterPro"/>
</dbReference>
<dbReference type="InterPro" id="IPR036864">
    <property type="entry name" value="Zn2-C6_fun-type_DNA-bd_sf"/>
</dbReference>
<dbReference type="AlphaFoldDB" id="A0A318Z9E7"/>
<dbReference type="InterPro" id="IPR050613">
    <property type="entry name" value="Sec_Metabolite_Reg"/>
</dbReference>
<evidence type="ECO:0000313" key="9">
    <source>
        <dbReference type="EMBL" id="PYH44025.1"/>
    </source>
</evidence>
<organism evidence="9 10">
    <name type="scientific">Aspergillus saccharolyticus JOP 1030-1</name>
    <dbReference type="NCBI Taxonomy" id="1450539"/>
    <lineage>
        <taxon>Eukaryota</taxon>
        <taxon>Fungi</taxon>
        <taxon>Dikarya</taxon>
        <taxon>Ascomycota</taxon>
        <taxon>Pezizomycotina</taxon>
        <taxon>Eurotiomycetes</taxon>
        <taxon>Eurotiomycetidae</taxon>
        <taxon>Eurotiales</taxon>
        <taxon>Aspergillaceae</taxon>
        <taxon>Aspergillus</taxon>
        <taxon>Aspergillus subgen. Circumdati</taxon>
    </lineage>
</organism>
<feature type="domain" description="Zn(2)-C6 fungal-type" evidence="8">
    <location>
        <begin position="18"/>
        <end position="47"/>
    </location>
</feature>
<dbReference type="PROSITE" id="PS50048">
    <property type="entry name" value="ZN2_CY6_FUNGAL_2"/>
    <property type="match status" value="1"/>
</dbReference>
<evidence type="ECO:0000259" key="8">
    <source>
        <dbReference type="PROSITE" id="PS50048"/>
    </source>
</evidence>
<keyword evidence="10" id="KW-1185">Reference proteome</keyword>
<evidence type="ECO:0000256" key="4">
    <source>
        <dbReference type="ARBA" id="ARBA00023125"/>
    </source>
</evidence>
<dbReference type="GO" id="GO:0000981">
    <property type="term" value="F:DNA-binding transcription factor activity, RNA polymerase II-specific"/>
    <property type="evidence" value="ECO:0007669"/>
    <property type="project" value="InterPro"/>
</dbReference>
<keyword evidence="4" id="KW-0238">DNA-binding</keyword>
<evidence type="ECO:0000256" key="5">
    <source>
        <dbReference type="ARBA" id="ARBA00023163"/>
    </source>
</evidence>
<dbReference type="SUPFAM" id="SSF57701">
    <property type="entry name" value="Zn2/Cys6 DNA-binding domain"/>
    <property type="match status" value="1"/>
</dbReference>
<dbReference type="CDD" id="cd00067">
    <property type="entry name" value="GAL4"/>
    <property type="match status" value="1"/>
</dbReference>
<dbReference type="InterPro" id="IPR001138">
    <property type="entry name" value="Zn2Cys6_DnaBD"/>
</dbReference>
<dbReference type="GeneID" id="37080923"/>
<dbReference type="Gene3D" id="4.10.240.10">
    <property type="entry name" value="Zn(2)-C6 fungal-type DNA-binding domain"/>
    <property type="match status" value="1"/>
</dbReference>
<dbReference type="RefSeq" id="XP_025430007.1">
    <property type="nucleotide sequence ID" value="XM_025579694.1"/>
</dbReference>
<feature type="compositionally biased region" description="Low complexity" evidence="7">
    <location>
        <begin position="624"/>
        <end position="636"/>
    </location>
</feature>
<accession>A0A318Z9E7</accession>
<dbReference type="GO" id="GO:0005634">
    <property type="term" value="C:nucleus"/>
    <property type="evidence" value="ECO:0007669"/>
    <property type="project" value="UniProtKB-SubCell"/>
</dbReference>
<keyword evidence="2" id="KW-0479">Metal-binding</keyword>
<dbReference type="PANTHER" id="PTHR31001:SF45">
    <property type="entry name" value="ZN(II)2CYS6 TRANSCRIPTION FACTOR (EUROFUNG)"/>
    <property type="match status" value="1"/>
</dbReference>
<evidence type="ECO:0000256" key="1">
    <source>
        <dbReference type="ARBA" id="ARBA00004123"/>
    </source>
</evidence>
<dbReference type="Pfam" id="PF04082">
    <property type="entry name" value="Fungal_trans"/>
    <property type="match status" value="1"/>
</dbReference>
<dbReference type="EMBL" id="KZ821239">
    <property type="protein sequence ID" value="PYH44025.1"/>
    <property type="molecule type" value="Genomic_DNA"/>
</dbReference>
<dbReference type="PANTHER" id="PTHR31001">
    <property type="entry name" value="UNCHARACTERIZED TRANSCRIPTIONAL REGULATORY PROTEIN"/>
    <property type="match status" value="1"/>
</dbReference>
<keyword evidence="5" id="KW-0804">Transcription</keyword>
<dbReference type="STRING" id="1450539.A0A318Z9E7"/>
<comment type="subcellular location">
    <subcellularLocation>
        <location evidence="1">Nucleus</location>
    </subcellularLocation>
</comment>
<dbReference type="OrthoDB" id="2269373at2759"/>
<evidence type="ECO:0000256" key="2">
    <source>
        <dbReference type="ARBA" id="ARBA00022723"/>
    </source>
</evidence>
<feature type="region of interest" description="Disordered" evidence="7">
    <location>
        <begin position="79"/>
        <end position="113"/>
    </location>
</feature>
<proteinExistence type="predicted"/>
<feature type="region of interest" description="Disordered" evidence="7">
    <location>
        <begin position="621"/>
        <end position="660"/>
    </location>
</feature>
<sequence>MSTPGDSASTAKPQRLLSCVHCQRRKIRCDRNSPCANCLRAGADCVSATRQRRRRFAERDLLDRLRHYENLLRRNNIAFQPLHPSRDDPTSPGEGDPCSRRSEADQSTDAQPKAVNAWHAINQRTVDASDAGPDGEGPHGGLGQDVSQNVIMTTWNHMYQRDRNNHLLFGPATTDMDLPAAHPDQARIFRLWQTYLDNVDPLLKVTHSPTLQSRIIDAAANLAQVPPAFQALMFSIYCMAVLSMTDDESQRTLGATRKEKLAAYQLACQQALRDCDVFRSADRDSLTALFLYLVSIRADTDPRTLSSMLAVAIRIARRMDLDREAANARCLALEGEMRRRLWWALVLFDSRNCEMCDYRLVPLDPTWDCRPPSNIHDFDLRPEMKTLPTGHDRPTEAVFIVARSEIADFIRHSPCHLDLTNPVFHRMVDRSQHPGDLVDLEDSIEQNLLASCSPDNPLQYMTLWAARGMLAKSHLLKYCTEQAKATDGSSEQALNTALTQALTMLDSDTRLMTSPLTAGYRWSLLVYFPLPAYIYILRDLQRRPEKHTDSIWEAMGKNYEARKMGIMANESPLFVVFARLVLQAWEAQEIASSDRKLQPPWMVTDVRRRILEIRASFAGKNNLGPASSSPTPAGGPHEPLSPMAANTGAGSHGSAGEPDLPGSTFADALDYASLFGANQMGVDLNQLYLSPMDWIFGQP</sequence>
<dbReference type="GO" id="GO:0009893">
    <property type="term" value="P:positive regulation of metabolic process"/>
    <property type="evidence" value="ECO:0007669"/>
    <property type="project" value="UniProtKB-ARBA"/>
</dbReference>
<evidence type="ECO:0000256" key="6">
    <source>
        <dbReference type="ARBA" id="ARBA00023242"/>
    </source>
</evidence>
<protein>
    <recommendedName>
        <fullName evidence="8">Zn(2)-C6 fungal-type domain-containing protein</fullName>
    </recommendedName>
</protein>